<keyword evidence="2" id="KW-0813">Transport</keyword>
<dbReference type="InterPro" id="IPR051125">
    <property type="entry name" value="ABC-4/HrtB_transporter"/>
</dbReference>
<dbReference type="Proteomes" id="UP000198614">
    <property type="component" value="Unassembled WGS sequence"/>
</dbReference>
<evidence type="ECO:0000313" key="13">
    <source>
        <dbReference type="Proteomes" id="UP000198614"/>
    </source>
</evidence>
<comment type="subcellular location">
    <subcellularLocation>
        <location evidence="1">Cell membrane</location>
        <topology evidence="1">Multi-pass membrane protein</topology>
    </subcellularLocation>
</comment>
<dbReference type="GO" id="GO:0005886">
    <property type="term" value="C:plasma membrane"/>
    <property type="evidence" value="ECO:0007669"/>
    <property type="project" value="UniProtKB-SubCell"/>
</dbReference>
<dbReference type="PANTHER" id="PTHR43738:SF1">
    <property type="entry name" value="HEMIN TRANSPORT SYSTEM PERMEASE PROTEIN HRTB-RELATED"/>
    <property type="match status" value="1"/>
</dbReference>
<feature type="domain" description="MacB-like periplasmic core" evidence="10">
    <location>
        <begin position="19"/>
        <end position="229"/>
    </location>
</feature>
<evidence type="ECO:0000259" key="10">
    <source>
        <dbReference type="Pfam" id="PF12704"/>
    </source>
</evidence>
<evidence type="ECO:0000256" key="7">
    <source>
        <dbReference type="ARBA" id="ARBA00038076"/>
    </source>
</evidence>
<feature type="transmembrane region" description="Helical" evidence="8">
    <location>
        <begin position="259"/>
        <end position="278"/>
    </location>
</feature>
<protein>
    <submittedName>
        <fullName evidence="12">ABC transporter permease</fullName>
    </submittedName>
    <submittedName>
        <fullName evidence="11">Putative ABC transport system permease protein</fullName>
    </submittedName>
</protein>
<keyword evidence="4 8" id="KW-0812">Transmembrane</keyword>
<evidence type="ECO:0000256" key="5">
    <source>
        <dbReference type="ARBA" id="ARBA00022989"/>
    </source>
</evidence>
<dbReference type="AlphaFoldDB" id="A0A1G7T205"/>
<evidence type="ECO:0000256" key="2">
    <source>
        <dbReference type="ARBA" id="ARBA00022448"/>
    </source>
</evidence>
<dbReference type="Proteomes" id="UP001432161">
    <property type="component" value="Chromosome"/>
</dbReference>
<sequence length="375" mass="38522">MFLALRDLRFARGRFALMGAVVALIAVLGVLLSGLASGLADAGISGLRALPVTHMAFDETATSEQFSRSTVERKDWQAWSKAPGVKRAEPFGNTLANARVTRGAEKGEQVNLAVFGMAPDSPLAPRPTEGKGLHDGGAGIVITREIADLGVGVGDVLTADRSEVPLKVVGVLDEKVSYGHIGIVYTDLDTWRHLHYGLPGELPEAAREQATAVALTLADGADVAAVEKATGTRADSKETTYGASPGYTAESSTMALIKGFLYAISALVVGAFFTVWTVQRKAEIALLKALGAPTAYILRDALAQVLAVLLGATAVGTAAGLALGSAMIGKAPFSLSAPAIATSAGLLVGLGIVGAVVAVRRITAVDPLTALGATR</sequence>
<dbReference type="PANTHER" id="PTHR43738">
    <property type="entry name" value="ABC TRANSPORTER, MEMBRANE PROTEIN"/>
    <property type="match status" value="1"/>
</dbReference>
<dbReference type="InterPro" id="IPR025857">
    <property type="entry name" value="MacB_PCD"/>
</dbReference>
<evidence type="ECO:0000313" key="14">
    <source>
        <dbReference type="Proteomes" id="UP001432161"/>
    </source>
</evidence>
<dbReference type="Pfam" id="PF12704">
    <property type="entry name" value="MacB_PCD"/>
    <property type="match status" value="1"/>
</dbReference>
<dbReference type="Pfam" id="PF02687">
    <property type="entry name" value="FtsX"/>
    <property type="match status" value="1"/>
</dbReference>
<gene>
    <name evidence="12" type="ORF">OHN36_04070</name>
    <name evidence="11" type="ORF">SAMN05216260_11721</name>
</gene>
<proteinExistence type="inferred from homology"/>
<reference evidence="12" key="2">
    <citation type="submission" date="2022-10" db="EMBL/GenBank/DDBJ databases">
        <title>The complete genomes of actinobacterial strains from the NBC collection.</title>
        <authorList>
            <person name="Joergensen T.S."/>
            <person name="Alvarez Arevalo M."/>
            <person name="Sterndorff E.B."/>
            <person name="Faurdal D."/>
            <person name="Vuksanovic O."/>
            <person name="Mourched A.-S."/>
            <person name="Charusanti P."/>
            <person name="Shaw S."/>
            <person name="Blin K."/>
            <person name="Weber T."/>
        </authorList>
    </citation>
    <scope>NUCLEOTIDE SEQUENCE</scope>
    <source>
        <strain evidence="12">NBC_00489</strain>
    </source>
</reference>
<dbReference type="EMBL" id="CP108330">
    <property type="protein sequence ID" value="WUR36418.1"/>
    <property type="molecule type" value="Genomic_DNA"/>
</dbReference>
<feature type="transmembrane region" description="Helical" evidence="8">
    <location>
        <begin position="305"/>
        <end position="328"/>
    </location>
</feature>
<evidence type="ECO:0000256" key="4">
    <source>
        <dbReference type="ARBA" id="ARBA00022692"/>
    </source>
</evidence>
<name>A0A1G7T205_9ACTN</name>
<feature type="domain" description="ABC3 transporter permease C-terminal" evidence="9">
    <location>
        <begin position="259"/>
        <end position="365"/>
    </location>
</feature>
<evidence type="ECO:0000259" key="9">
    <source>
        <dbReference type="Pfam" id="PF02687"/>
    </source>
</evidence>
<evidence type="ECO:0000256" key="8">
    <source>
        <dbReference type="SAM" id="Phobius"/>
    </source>
</evidence>
<keyword evidence="14" id="KW-1185">Reference proteome</keyword>
<comment type="similarity">
    <text evidence="7">Belongs to the ABC-4 integral membrane protein family.</text>
</comment>
<evidence type="ECO:0000313" key="11">
    <source>
        <dbReference type="EMBL" id="SDG29376.1"/>
    </source>
</evidence>
<keyword evidence="5 8" id="KW-1133">Transmembrane helix</keyword>
<accession>A0A1G7T205</accession>
<dbReference type="OrthoDB" id="5242186at2"/>
<evidence type="ECO:0000256" key="6">
    <source>
        <dbReference type="ARBA" id="ARBA00023136"/>
    </source>
</evidence>
<evidence type="ECO:0000313" key="12">
    <source>
        <dbReference type="EMBL" id="WUR36418.1"/>
    </source>
</evidence>
<reference evidence="11 13" key="1">
    <citation type="submission" date="2016-10" db="EMBL/GenBank/DDBJ databases">
        <authorList>
            <person name="de Groot N.N."/>
        </authorList>
    </citation>
    <scope>NUCLEOTIDE SEQUENCE [LARGE SCALE GENOMIC DNA]</scope>
    <source>
        <strain evidence="11 13">CGMCC 4.1859</strain>
    </source>
</reference>
<dbReference type="InterPro" id="IPR003838">
    <property type="entry name" value="ABC3_permease_C"/>
</dbReference>
<organism evidence="11 13">
    <name type="scientific">Streptomyces griseoaurantiacus</name>
    <dbReference type="NCBI Taxonomy" id="68213"/>
    <lineage>
        <taxon>Bacteria</taxon>
        <taxon>Bacillati</taxon>
        <taxon>Actinomycetota</taxon>
        <taxon>Actinomycetes</taxon>
        <taxon>Kitasatosporales</taxon>
        <taxon>Streptomycetaceae</taxon>
        <taxon>Streptomyces</taxon>
        <taxon>Streptomyces aurantiacus group</taxon>
    </lineage>
</organism>
<evidence type="ECO:0000256" key="3">
    <source>
        <dbReference type="ARBA" id="ARBA00022475"/>
    </source>
</evidence>
<keyword evidence="3" id="KW-1003">Cell membrane</keyword>
<feature type="transmembrane region" description="Helical" evidence="8">
    <location>
        <begin position="340"/>
        <end position="359"/>
    </location>
</feature>
<dbReference type="EMBL" id="FNAX01000017">
    <property type="protein sequence ID" value="SDG29376.1"/>
    <property type="molecule type" value="Genomic_DNA"/>
</dbReference>
<keyword evidence="6 8" id="KW-0472">Membrane</keyword>
<evidence type="ECO:0000256" key="1">
    <source>
        <dbReference type="ARBA" id="ARBA00004651"/>
    </source>
</evidence>